<name>A0A9N8JWR7_9PEZI</name>
<evidence type="ECO:0000256" key="1">
    <source>
        <dbReference type="SAM" id="MobiDB-lite"/>
    </source>
</evidence>
<organism evidence="3 4">
    <name type="scientific">Aureobasidium vineae</name>
    <dbReference type="NCBI Taxonomy" id="2773715"/>
    <lineage>
        <taxon>Eukaryota</taxon>
        <taxon>Fungi</taxon>
        <taxon>Dikarya</taxon>
        <taxon>Ascomycota</taxon>
        <taxon>Pezizomycotina</taxon>
        <taxon>Dothideomycetes</taxon>
        <taxon>Dothideomycetidae</taxon>
        <taxon>Dothideales</taxon>
        <taxon>Saccotheciaceae</taxon>
        <taxon>Aureobasidium</taxon>
    </lineage>
</organism>
<keyword evidence="4" id="KW-1185">Reference proteome</keyword>
<keyword evidence="2" id="KW-0472">Membrane</keyword>
<evidence type="ECO:0000313" key="4">
    <source>
        <dbReference type="Proteomes" id="UP000716446"/>
    </source>
</evidence>
<feature type="transmembrane region" description="Helical" evidence="2">
    <location>
        <begin position="159"/>
        <end position="177"/>
    </location>
</feature>
<dbReference type="EMBL" id="CAIJEN010000014">
    <property type="protein sequence ID" value="CAD0092743.1"/>
    <property type="molecule type" value="Genomic_DNA"/>
</dbReference>
<dbReference type="AlphaFoldDB" id="A0A9N8JWR7"/>
<sequence>MASDTTSEDLQLAAAAAGFSLGFGFLTVVRACKQTRANRAPARNVVKTTLWFNDWIDRRKISSSGIPYLAALTDDSYSPVLLFFILIFYALEIQLLMQIIINRIAVIAERRPTATKLKIATAVIISCINIAVFCIFIPSHMMPPANQTFVNINKYWDRLSKVLIMLVDAFLNWYFVYVVRARLVKYHGLRKYKPLIGYYTRLGLVSVAMDIMLIGLMSLRNHTLFVQFHPVAYMAKLNIEMSMADMIVKVARTSENDVKPKSSSHGPFPEQSRQYHTRTLHGDDDINIGPQNTAVIGHSQLDNAQREDIKGISRHREVQVYVGDADSDFHTDSIENGEEQGRSRGDSYESQVRLKDLGRSTEEAR</sequence>
<feature type="region of interest" description="Disordered" evidence="1">
    <location>
        <begin position="323"/>
        <end position="365"/>
    </location>
</feature>
<feature type="compositionally biased region" description="Basic and acidic residues" evidence="1">
    <location>
        <begin position="327"/>
        <end position="365"/>
    </location>
</feature>
<dbReference type="PANTHER" id="PTHR35179">
    <property type="entry name" value="PROTEIN CBG02620"/>
    <property type="match status" value="1"/>
</dbReference>
<feature type="region of interest" description="Disordered" evidence="1">
    <location>
        <begin position="255"/>
        <end position="274"/>
    </location>
</feature>
<keyword evidence="2" id="KW-0812">Transmembrane</keyword>
<proteinExistence type="predicted"/>
<gene>
    <name evidence="3" type="ORF">AWRI4619_LOCUS7453</name>
</gene>
<evidence type="ECO:0000313" key="3">
    <source>
        <dbReference type="EMBL" id="CAD0092743.1"/>
    </source>
</evidence>
<feature type="transmembrane region" description="Helical" evidence="2">
    <location>
        <begin position="198"/>
        <end position="219"/>
    </location>
</feature>
<protein>
    <submittedName>
        <fullName evidence="3">Uncharacterized protein</fullName>
    </submittedName>
</protein>
<comment type="caution">
    <text evidence="3">The sequence shown here is derived from an EMBL/GenBank/DDBJ whole genome shotgun (WGS) entry which is preliminary data.</text>
</comment>
<reference evidence="3" key="1">
    <citation type="submission" date="2020-06" db="EMBL/GenBank/DDBJ databases">
        <authorList>
            <person name="Onetto C."/>
        </authorList>
    </citation>
    <scope>NUCLEOTIDE SEQUENCE</scope>
</reference>
<feature type="transmembrane region" description="Helical" evidence="2">
    <location>
        <begin position="117"/>
        <end position="139"/>
    </location>
</feature>
<feature type="transmembrane region" description="Helical" evidence="2">
    <location>
        <begin position="12"/>
        <end position="31"/>
    </location>
</feature>
<evidence type="ECO:0000256" key="2">
    <source>
        <dbReference type="SAM" id="Phobius"/>
    </source>
</evidence>
<dbReference type="PANTHER" id="PTHR35179:SF1">
    <property type="entry name" value="INTEGRAL MEMBRANE PROTEIN"/>
    <property type="match status" value="1"/>
</dbReference>
<keyword evidence="2" id="KW-1133">Transmembrane helix</keyword>
<accession>A0A9N8JWR7</accession>
<dbReference type="Proteomes" id="UP000716446">
    <property type="component" value="Unassembled WGS sequence"/>
</dbReference>